<keyword evidence="3" id="KW-0472">Membrane</keyword>
<dbReference type="AlphaFoldDB" id="A0AAN8XLM1"/>
<keyword evidence="6" id="KW-0072">Autophagy</keyword>
<dbReference type="PANTHER" id="PTHR10969">
    <property type="entry name" value="MICROTUBULE-ASSOCIATED PROTEINS 1A/1B LIGHT CHAIN 3-RELATED"/>
    <property type="match status" value="1"/>
</dbReference>
<organism evidence="7 8">
    <name type="scientific">Halocaridina rubra</name>
    <name type="common">Hawaiian red shrimp</name>
    <dbReference type="NCBI Taxonomy" id="373956"/>
    <lineage>
        <taxon>Eukaryota</taxon>
        <taxon>Metazoa</taxon>
        <taxon>Ecdysozoa</taxon>
        <taxon>Arthropoda</taxon>
        <taxon>Crustacea</taxon>
        <taxon>Multicrustacea</taxon>
        <taxon>Malacostraca</taxon>
        <taxon>Eumalacostraca</taxon>
        <taxon>Eucarida</taxon>
        <taxon>Decapoda</taxon>
        <taxon>Pleocyemata</taxon>
        <taxon>Caridea</taxon>
        <taxon>Atyoidea</taxon>
        <taxon>Atyidae</taxon>
        <taxon>Halocaridina</taxon>
    </lineage>
</organism>
<feature type="lipid moiety-binding region" description="Phosphatidylserine amidated glycine; alternate" evidence="5">
    <location>
        <position position="117"/>
    </location>
</feature>
<reference evidence="7 8" key="1">
    <citation type="submission" date="2023-11" db="EMBL/GenBank/DDBJ databases">
        <title>Halocaridina rubra genome assembly.</title>
        <authorList>
            <person name="Smith C."/>
        </authorList>
    </citation>
    <scope>NUCLEOTIDE SEQUENCE [LARGE SCALE GENOMIC DNA]</scope>
    <source>
        <strain evidence="7">EP-1</strain>
        <tissue evidence="7">Whole</tissue>
    </source>
</reference>
<feature type="non-terminal residue" evidence="7">
    <location>
        <position position="1"/>
    </location>
</feature>
<evidence type="ECO:0000256" key="3">
    <source>
        <dbReference type="ARBA" id="ARBA00023136"/>
    </source>
</evidence>
<evidence type="ECO:0000256" key="5">
    <source>
        <dbReference type="PIRSR" id="PIRSR604241-50"/>
    </source>
</evidence>
<evidence type="ECO:0000256" key="4">
    <source>
        <dbReference type="ARBA" id="ARBA00023288"/>
    </source>
</evidence>
<dbReference type="Pfam" id="PF02991">
    <property type="entry name" value="ATG8"/>
    <property type="match status" value="1"/>
</dbReference>
<evidence type="ECO:0000313" key="7">
    <source>
        <dbReference type="EMBL" id="KAK7085802.1"/>
    </source>
</evidence>
<sequence>KMKFQYKETTPFYQRRALGQKLRRRHPNKVPVIVEKSPKARLGNGVIKKYLIPFECTVGHLYFLIRKQLNLRPEEALILCVRNVIPSSSVTMGSVYHHYHDSDLLLYVSYQDENVYGANQTTP</sequence>
<gene>
    <name evidence="7" type="primary">GABARAPL1</name>
    <name evidence="7" type="ORF">SK128_019907</name>
</gene>
<dbReference type="GO" id="GO:0016020">
    <property type="term" value="C:membrane"/>
    <property type="evidence" value="ECO:0007669"/>
    <property type="project" value="UniProtKB-SubCell"/>
</dbReference>
<evidence type="ECO:0000256" key="6">
    <source>
        <dbReference type="RuleBase" id="RU004384"/>
    </source>
</evidence>
<dbReference type="EMBL" id="JAXCGZ010000571">
    <property type="protein sequence ID" value="KAK7085802.1"/>
    <property type="molecule type" value="Genomic_DNA"/>
</dbReference>
<dbReference type="InterPro" id="IPR004241">
    <property type="entry name" value="Atg8-like"/>
</dbReference>
<dbReference type="Proteomes" id="UP001381693">
    <property type="component" value="Unassembled WGS sequence"/>
</dbReference>
<name>A0AAN8XLM1_HALRR</name>
<protein>
    <submittedName>
        <fullName evidence="7">ATG8</fullName>
    </submittedName>
</protein>
<evidence type="ECO:0000256" key="1">
    <source>
        <dbReference type="ARBA" id="ARBA00004370"/>
    </source>
</evidence>
<dbReference type="SUPFAM" id="SSF54236">
    <property type="entry name" value="Ubiquitin-like"/>
    <property type="match status" value="1"/>
</dbReference>
<comment type="similarity">
    <text evidence="2 6">Belongs to the ATG8 family.</text>
</comment>
<comment type="subcellular location">
    <subcellularLocation>
        <location evidence="1">Membrane</location>
    </subcellularLocation>
</comment>
<accession>A0AAN8XLM1</accession>
<evidence type="ECO:0000313" key="8">
    <source>
        <dbReference type="Proteomes" id="UP001381693"/>
    </source>
</evidence>
<evidence type="ECO:0000256" key="2">
    <source>
        <dbReference type="ARBA" id="ARBA00007293"/>
    </source>
</evidence>
<dbReference type="Gene3D" id="3.10.20.90">
    <property type="entry name" value="Phosphatidylinositol 3-kinase Catalytic Subunit, Chain A, domain 1"/>
    <property type="match status" value="1"/>
</dbReference>
<keyword evidence="4 5" id="KW-0449">Lipoprotein</keyword>
<dbReference type="InterPro" id="IPR029071">
    <property type="entry name" value="Ubiquitin-like_domsf"/>
</dbReference>
<keyword evidence="8" id="KW-1185">Reference proteome</keyword>
<dbReference type="GO" id="GO:0006914">
    <property type="term" value="P:autophagy"/>
    <property type="evidence" value="ECO:0007669"/>
    <property type="project" value="UniProtKB-KW"/>
</dbReference>
<comment type="caution">
    <text evidence="7">The sequence shown here is derived from an EMBL/GenBank/DDBJ whole genome shotgun (WGS) entry which is preliminary data.</text>
</comment>
<proteinExistence type="inferred from homology"/>